<reference evidence="2" key="2">
    <citation type="submission" date="2023-05" db="EMBL/GenBank/DDBJ databases">
        <authorList>
            <person name="Fouks B."/>
        </authorList>
    </citation>
    <scope>NUCLEOTIDE SEQUENCE</scope>
    <source>
        <strain evidence="2">Stay&amp;Tobe</strain>
        <tissue evidence="2">Testes</tissue>
    </source>
</reference>
<keyword evidence="1" id="KW-1133">Transmembrane helix</keyword>
<protein>
    <submittedName>
        <fullName evidence="2">Uncharacterized protein</fullName>
    </submittedName>
</protein>
<comment type="caution">
    <text evidence="2">The sequence shown here is derived from an EMBL/GenBank/DDBJ whole genome shotgun (WGS) entry which is preliminary data.</text>
</comment>
<feature type="non-terminal residue" evidence="2">
    <location>
        <position position="55"/>
    </location>
</feature>
<sequence length="55" mass="6118">TFKILSPEIMEISSFGKSQCATDSLYFVLSHVIVCIICLVMQTPFAIIAQNISCY</sequence>
<proteinExistence type="predicted"/>
<dbReference type="Proteomes" id="UP001233999">
    <property type="component" value="Unassembled WGS sequence"/>
</dbReference>
<feature type="transmembrane region" description="Helical" evidence="1">
    <location>
        <begin position="25"/>
        <end position="49"/>
    </location>
</feature>
<evidence type="ECO:0000313" key="3">
    <source>
        <dbReference type="Proteomes" id="UP001233999"/>
    </source>
</evidence>
<name>A0AAD8ALD4_DIPPU</name>
<keyword evidence="1" id="KW-0472">Membrane</keyword>
<evidence type="ECO:0000313" key="2">
    <source>
        <dbReference type="EMBL" id="KAJ9601219.1"/>
    </source>
</evidence>
<accession>A0AAD8ALD4</accession>
<feature type="non-terminal residue" evidence="2">
    <location>
        <position position="1"/>
    </location>
</feature>
<keyword evidence="3" id="KW-1185">Reference proteome</keyword>
<keyword evidence="1" id="KW-0812">Transmembrane</keyword>
<organism evidence="2 3">
    <name type="scientific">Diploptera punctata</name>
    <name type="common">Pacific beetle cockroach</name>
    <dbReference type="NCBI Taxonomy" id="6984"/>
    <lineage>
        <taxon>Eukaryota</taxon>
        <taxon>Metazoa</taxon>
        <taxon>Ecdysozoa</taxon>
        <taxon>Arthropoda</taxon>
        <taxon>Hexapoda</taxon>
        <taxon>Insecta</taxon>
        <taxon>Pterygota</taxon>
        <taxon>Neoptera</taxon>
        <taxon>Polyneoptera</taxon>
        <taxon>Dictyoptera</taxon>
        <taxon>Blattodea</taxon>
        <taxon>Blaberoidea</taxon>
        <taxon>Blaberidae</taxon>
        <taxon>Diplopterinae</taxon>
        <taxon>Diploptera</taxon>
    </lineage>
</organism>
<dbReference type="AlphaFoldDB" id="A0AAD8ALD4"/>
<reference evidence="2" key="1">
    <citation type="journal article" date="2023" name="IScience">
        <title>Live-bearing cockroach genome reveals convergent evolutionary mechanisms linked to viviparity in insects and beyond.</title>
        <authorList>
            <person name="Fouks B."/>
            <person name="Harrison M.C."/>
            <person name="Mikhailova A.A."/>
            <person name="Marchal E."/>
            <person name="English S."/>
            <person name="Carruthers M."/>
            <person name="Jennings E.C."/>
            <person name="Chiamaka E.L."/>
            <person name="Frigard R.A."/>
            <person name="Pippel M."/>
            <person name="Attardo G.M."/>
            <person name="Benoit J.B."/>
            <person name="Bornberg-Bauer E."/>
            <person name="Tobe S.S."/>
        </authorList>
    </citation>
    <scope>NUCLEOTIDE SEQUENCE</scope>
    <source>
        <strain evidence="2">Stay&amp;Tobe</strain>
    </source>
</reference>
<gene>
    <name evidence="2" type="ORF">L9F63_000639</name>
</gene>
<evidence type="ECO:0000256" key="1">
    <source>
        <dbReference type="SAM" id="Phobius"/>
    </source>
</evidence>
<dbReference type="EMBL" id="JASPKZ010000031">
    <property type="protein sequence ID" value="KAJ9601219.1"/>
    <property type="molecule type" value="Genomic_DNA"/>
</dbReference>